<dbReference type="InterPro" id="IPR004837">
    <property type="entry name" value="NaCa_Exmemb"/>
</dbReference>
<dbReference type="RefSeq" id="XP_018245870.1">
    <property type="nucleotide sequence ID" value="XM_018400204.1"/>
</dbReference>
<feature type="transmembrane region" description="Helical" evidence="9">
    <location>
        <begin position="94"/>
        <end position="119"/>
    </location>
</feature>
<keyword evidence="5 9" id="KW-1133">Transmembrane helix</keyword>
<dbReference type="Pfam" id="PF03733">
    <property type="entry name" value="YccF"/>
    <property type="match status" value="1"/>
</dbReference>
<feature type="transmembrane region" description="Helical" evidence="9">
    <location>
        <begin position="374"/>
        <end position="394"/>
    </location>
</feature>
<dbReference type="Gene3D" id="1.20.1420.30">
    <property type="entry name" value="NCX, central ion-binding region"/>
    <property type="match status" value="2"/>
</dbReference>
<dbReference type="KEGG" id="fox:FOXG_19942"/>
<feature type="transmembrane region" description="Helical" evidence="9">
    <location>
        <begin position="744"/>
        <end position="763"/>
    </location>
</feature>
<feature type="transmembrane region" description="Helical" evidence="9">
    <location>
        <begin position="307"/>
        <end position="330"/>
    </location>
</feature>
<comment type="subcellular location">
    <subcellularLocation>
        <location evidence="1">Endomembrane system</location>
        <topology evidence="1">Multi-pass membrane protein</topology>
    </subcellularLocation>
</comment>
<accession>A0A0J9V9M9</accession>
<dbReference type="Pfam" id="PF01699">
    <property type="entry name" value="Na_Ca_ex"/>
    <property type="match status" value="2"/>
</dbReference>
<proteinExistence type="inferred from homology"/>
<dbReference type="GO" id="GO:0015369">
    <property type="term" value="F:calcium:proton antiporter activity"/>
    <property type="evidence" value="ECO:0007669"/>
    <property type="project" value="TreeGrafter"/>
</dbReference>
<dbReference type="PANTHER" id="PTHR31503:SF10">
    <property type="entry name" value="VNX1 PROTEIN"/>
    <property type="match status" value="1"/>
</dbReference>
<feature type="domain" description="Inner membrane component" evidence="11">
    <location>
        <begin position="94"/>
        <end position="144"/>
    </location>
</feature>
<feature type="compositionally biased region" description="Polar residues" evidence="8">
    <location>
        <begin position="161"/>
        <end position="174"/>
    </location>
</feature>
<protein>
    <recommendedName>
        <fullName evidence="14">Low affinity vacuolar monovalent cation/H(+) antiporter</fullName>
    </recommendedName>
</protein>
<feature type="transmembrane region" description="Helical" evidence="9">
    <location>
        <begin position="220"/>
        <end position="245"/>
    </location>
</feature>
<feature type="transmembrane region" description="Helical" evidence="9">
    <location>
        <begin position="681"/>
        <end position="700"/>
    </location>
</feature>
<dbReference type="VEuPathDB" id="FungiDB:FOXG_19942"/>
<keyword evidence="4 9" id="KW-0812">Transmembrane</keyword>
<reference evidence="12" key="1">
    <citation type="submission" date="2007-04" db="EMBL/GenBank/DDBJ databases">
        <authorList>
            <consortium name="The Broad Institute Genome Sequencing Platform"/>
            <person name="Birren B."/>
            <person name="Lander E."/>
            <person name="Galagan J."/>
            <person name="Nusbaum C."/>
            <person name="Devon K."/>
            <person name="Ma L.-J."/>
            <person name="Jaffe D."/>
            <person name="Butler J."/>
            <person name="Alvarez P."/>
            <person name="Gnerre S."/>
            <person name="Grabherr M."/>
            <person name="Kleber M."/>
            <person name="Mauceli E."/>
            <person name="Brockman W."/>
            <person name="MacCallum I.A."/>
            <person name="Young S."/>
            <person name="LaButti K."/>
            <person name="DeCaprio D."/>
            <person name="Crawford M."/>
            <person name="Koehrsen M."/>
            <person name="Engels R."/>
            <person name="Montgomery P."/>
            <person name="Pearson M."/>
            <person name="Howarth C."/>
            <person name="Larson L."/>
            <person name="White J."/>
            <person name="O'Leary S."/>
            <person name="Kodira C."/>
            <person name="Zeng Q."/>
            <person name="Yandava C."/>
            <person name="Alvarado L."/>
            <person name="Kistler C."/>
            <person name="Shim W.-B."/>
            <person name="Kang S."/>
            <person name="Woloshuk C."/>
        </authorList>
    </citation>
    <scope>NUCLEOTIDE SEQUENCE</scope>
    <source>
        <strain evidence="12">4287</strain>
    </source>
</reference>
<evidence type="ECO:0000256" key="9">
    <source>
        <dbReference type="SAM" id="Phobius"/>
    </source>
</evidence>
<feature type="transmembrane region" description="Helical" evidence="9">
    <location>
        <begin position="775"/>
        <end position="794"/>
    </location>
</feature>
<gene>
    <name evidence="12" type="ORF">FOXG_19942</name>
</gene>
<reference evidence="12" key="2">
    <citation type="journal article" date="2010" name="Nature">
        <title>Comparative genomics reveals mobile pathogenicity chromosomes in Fusarium.</title>
        <authorList>
            <person name="Ma L.J."/>
            <person name="van der Does H.C."/>
            <person name="Borkovich K.A."/>
            <person name="Coleman J.J."/>
            <person name="Daboussi M.J."/>
            <person name="Di Pietro A."/>
            <person name="Dufresne M."/>
            <person name="Freitag M."/>
            <person name="Grabherr M."/>
            <person name="Henrissat B."/>
            <person name="Houterman P.M."/>
            <person name="Kang S."/>
            <person name="Shim W.B."/>
            <person name="Woloshuk C."/>
            <person name="Xie X."/>
            <person name="Xu J.R."/>
            <person name="Antoniw J."/>
            <person name="Baker S.E."/>
            <person name="Bluhm B.H."/>
            <person name="Breakspear A."/>
            <person name="Brown D.W."/>
            <person name="Butchko R.A."/>
            <person name="Chapman S."/>
            <person name="Coulson R."/>
            <person name="Coutinho P.M."/>
            <person name="Danchin E.G."/>
            <person name="Diener A."/>
            <person name="Gale L.R."/>
            <person name="Gardiner D.M."/>
            <person name="Goff S."/>
            <person name="Hammond-Kosack K.E."/>
            <person name="Hilburn K."/>
            <person name="Hua-Van A."/>
            <person name="Jonkers W."/>
            <person name="Kazan K."/>
            <person name="Kodira C.D."/>
            <person name="Koehrsen M."/>
            <person name="Kumar L."/>
            <person name="Lee Y.H."/>
            <person name="Li L."/>
            <person name="Manners J.M."/>
            <person name="Miranda-Saavedra D."/>
            <person name="Mukherjee M."/>
            <person name="Park G."/>
            <person name="Park J."/>
            <person name="Park S.Y."/>
            <person name="Proctor R.H."/>
            <person name="Regev A."/>
            <person name="Ruiz-Roldan M.C."/>
            <person name="Sain D."/>
            <person name="Sakthikumar S."/>
            <person name="Sykes S."/>
            <person name="Schwartz D.C."/>
            <person name="Turgeon B.G."/>
            <person name="Wapinski I."/>
            <person name="Yoder O."/>
            <person name="Young S."/>
            <person name="Zeng Q."/>
            <person name="Zhou S."/>
            <person name="Galagan J."/>
            <person name="Cuomo C.A."/>
            <person name="Kistler H.C."/>
            <person name="Rep M."/>
        </authorList>
    </citation>
    <scope>NUCLEOTIDE SEQUENCE [LARGE SCALE GENOMIC DNA]</scope>
    <source>
        <strain evidence="12">4287</strain>
    </source>
</reference>
<feature type="domain" description="Sodium/calcium exchanger membrane region" evidence="10">
    <location>
        <begin position="342"/>
        <end position="456"/>
    </location>
</feature>
<keyword evidence="7 9" id="KW-0472">Membrane</keyword>
<feature type="transmembrane region" description="Helical" evidence="9">
    <location>
        <begin position="336"/>
        <end position="362"/>
    </location>
</feature>
<evidence type="ECO:0000256" key="7">
    <source>
        <dbReference type="ARBA" id="ARBA00023136"/>
    </source>
</evidence>
<evidence type="ECO:0008006" key="14">
    <source>
        <dbReference type="Google" id="ProtNLM"/>
    </source>
</evidence>
<organism evidence="12 13">
    <name type="scientific">Fusarium oxysporum f. sp. lycopersici (strain 4287 / CBS 123668 / FGSC 9935 / NRRL 34936)</name>
    <name type="common">Fusarium vascular wilt of tomato</name>
    <dbReference type="NCBI Taxonomy" id="426428"/>
    <lineage>
        <taxon>Eukaryota</taxon>
        <taxon>Fungi</taxon>
        <taxon>Dikarya</taxon>
        <taxon>Ascomycota</taxon>
        <taxon>Pezizomycotina</taxon>
        <taxon>Sordariomycetes</taxon>
        <taxon>Hypocreomycetidae</taxon>
        <taxon>Hypocreales</taxon>
        <taxon>Nectriaceae</taxon>
        <taxon>Fusarium</taxon>
        <taxon>Fusarium oxysporum species complex</taxon>
    </lineage>
</organism>
<keyword evidence="3" id="KW-0813">Transport</keyword>
<dbReference type="PANTHER" id="PTHR31503">
    <property type="entry name" value="VACUOLAR CALCIUM ION TRANSPORTER"/>
    <property type="match status" value="1"/>
</dbReference>
<evidence type="ECO:0000256" key="4">
    <source>
        <dbReference type="ARBA" id="ARBA00022692"/>
    </source>
</evidence>
<dbReference type="GO" id="GO:0005774">
    <property type="term" value="C:vacuolar membrane"/>
    <property type="evidence" value="ECO:0007669"/>
    <property type="project" value="UniProtKB-ARBA"/>
</dbReference>
<evidence type="ECO:0000313" key="12">
    <source>
        <dbReference type="EMBL" id="KNB07825.1"/>
    </source>
</evidence>
<dbReference type="InterPro" id="IPR044880">
    <property type="entry name" value="NCX_ion-bd_dom_sf"/>
</dbReference>
<dbReference type="EMBL" id="DS231706">
    <property type="protein sequence ID" value="KNB07825.1"/>
    <property type="molecule type" value="Genomic_DNA"/>
</dbReference>
<evidence type="ECO:0000313" key="13">
    <source>
        <dbReference type="Proteomes" id="UP000009097"/>
    </source>
</evidence>
<dbReference type="GeneID" id="28960648"/>
<feature type="transmembrane region" description="Helical" evidence="9">
    <location>
        <begin position="642"/>
        <end position="661"/>
    </location>
</feature>
<dbReference type="GO" id="GO:0012505">
    <property type="term" value="C:endomembrane system"/>
    <property type="evidence" value="ECO:0007669"/>
    <property type="project" value="UniProtKB-SubCell"/>
</dbReference>
<feature type="transmembrane region" description="Helical" evidence="9">
    <location>
        <begin position="509"/>
        <end position="529"/>
    </location>
</feature>
<feature type="transmembrane region" description="Helical" evidence="9">
    <location>
        <begin position="400"/>
        <end position="426"/>
    </location>
</feature>
<feature type="transmembrane region" description="Helical" evidence="9">
    <location>
        <begin position="438"/>
        <end position="461"/>
    </location>
</feature>
<comment type="similarity">
    <text evidence="2">Belongs to the Ca(2+):cation antiporter (CaCA) (TC 2.A.19) family.</text>
</comment>
<sequence>MSPHVPPIANAACPFNRAVSENDEIETLNWTPVHRDQDSVTIKEDRQQVINRTHPFGTRIWNSPLYRKENPKPNGEDGSISSHDVSNWTFFFSLLWTLFFGWWLGLLVLFCGIICMALSRTQAQPTYGRVLYGLAGFVFYPFDKSVKCRNSRLHVPDSQREGSTSYHGQQFGASSENDQLLRYPSLSYGHDHRSQQPLEPINLPKPSLFRKQWSFERTMFTLVLCFLLLPIFLLVAMVCWCLVLPLPTACMLVRLLRIVRSCALQISFARRPKSTLSTIEAQHTVLLYSSKFVDPSSWKQSFGGVNIVLINLMAIAILTAFDWLVVSQLFYSHSMILSLGMFFLGSLLGIIPLVYVIGQAVASISTQSSMGTSAVVNALFSTIFEIIFYCVALKHGKSELVEGCIIGSILAGVLFLPGLSMCFGALKRKTQRFNAKSAGVTSTMLLFAIMGVFSPTIFYAIYGTHVMKCGSCTHNLPDSQAPGTSCRTCSVTQPLDLQSSLYDKILKPFSYLCAFLLLLAYFIGLSFTLRTHSTVIWNEGSGTHVGESSNQRLLIPSHQRHQRQAADLPYVHPRAPHLRKNQRIPSSGVIRPTRCEVISEASEPSQETEQVLAGTRLPRNRETAPICQDITRHVSNWSRRKSLLMLLMATLFYCILAVILIDAVDAILQKFYIEEKFLGPTVFALIPNITEIWNAILFAANGSIALSVEIGSAYTLQVCLLQIPALVFFSAVFRSPGSLQREEIFPLVFPQWDMFVVIFSVFLHGYMQNEGRSNYFKGSVLLLSYIVVMIGFFLSDERD</sequence>
<feature type="region of interest" description="Disordered" evidence="8">
    <location>
        <begin position="154"/>
        <end position="174"/>
    </location>
</feature>
<feature type="transmembrane region" description="Helical" evidence="9">
    <location>
        <begin position="712"/>
        <end position="732"/>
    </location>
</feature>
<keyword evidence="6" id="KW-0406">Ion transport</keyword>
<evidence type="ECO:0000256" key="6">
    <source>
        <dbReference type="ARBA" id="ARBA00023065"/>
    </source>
</evidence>
<evidence type="ECO:0000256" key="8">
    <source>
        <dbReference type="SAM" id="MobiDB-lite"/>
    </source>
</evidence>
<dbReference type="AlphaFoldDB" id="A0A0J9V9M9"/>
<feature type="domain" description="Sodium/calcium exchanger membrane region" evidence="10">
    <location>
        <begin position="642"/>
        <end position="793"/>
    </location>
</feature>
<dbReference type="InterPro" id="IPR004713">
    <property type="entry name" value="CaH_exchang"/>
</dbReference>
<evidence type="ECO:0000256" key="1">
    <source>
        <dbReference type="ARBA" id="ARBA00004127"/>
    </source>
</evidence>
<evidence type="ECO:0000259" key="10">
    <source>
        <dbReference type="Pfam" id="PF01699"/>
    </source>
</evidence>
<name>A0A0J9V9M9_FUSO4</name>
<dbReference type="OrthoDB" id="16982at2759"/>
<evidence type="ECO:0000256" key="3">
    <source>
        <dbReference type="ARBA" id="ARBA00022448"/>
    </source>
</evidence>
<evidence type="ECO:0000256" key="2">
    <source>
        <dbReference type="ARBA" id="ARBA00008170"/>
    </source>
</evidence>
<evidence type="ECO:0000256" key="5">
    <source>
        <dbReference type="ARBA" id="ARBA00022989"/>
    </source>
</evidence>
<evidence type="ECO:0000259" key="11">
    <source>
        <dbReference type="Pfam" id="PF03733"/>
    </source>
</evidence>
<dbReference type="GO" id="GO:0006874">
    <property type="term" value="P:intracellular calcium ion homeostasis"/>
    <property type="evidence" value="ECO:0007669"/>
    <property type="project" value="TreeGrafter"/>
</dbReference>
<dbReference type="InterPro" id="IPR005185">
    <property type="entry name" value="YccF"/>
</dbReference>
<dbReference type="Proteomes" id="UP000009097">
    <property type="component" value="Unassembled WGS sequence"/>
</dbReference>